<dbReference type="GO" id="GO:0016705">
    <property type="term" value="F:oxidoreductase activity, acting on paired donors, with incorporation or reduction of molecular oxygen"/>
    <property type="evidence" value="ECO:0007669"/>
    <property type="project" value="InterPro"/>
</dbReference>
<protein>
    <recommendedName>
        <fullName evidence="3">Cytochrome P450</fullName>
    </recommendedName>
</protein>
<dbReference type="AlphaFoldDB" id="R7SGC9"/>
<dbReference type="InterPro" id="IPR036396">
    <property type="entry name" value="Cyt_P450_sf"/>
</dbReference>
<dbReference type="GO" id="GO:0004497">
    <property type="term" value="F:monooxygenase activity"/>
    <property type="evidence" value="ECO:0007669"/>
    <property type="project" value="InterPro"/>
</dbReference>
<dbReference type="GeneID" id="18675860"/>
<dbReference type="KEGG" id="fme:FOMMEDRAFT_162567"/>
<gene>
    <name evidence="1" type="ORF">FOMMEDRAFT_162567</name>
</gene>
<evidence type="ECO:0000313" key="1">
    <source>
        <dbReference type="EMBL" id="EJC97756.1"/>
    </source>
</evidence>
<dbReference type="GO" id="GO:0005506">
    <property type="term" value="F:iron ion binding"/>
    <property type="evidence" value="ECO:0007669"/>
    <property type="project" value="InterPro"/>
</dbReference>
<evidence type="ECO:0000313" key="2">
    <source>
        <dbReference type="Proteomes" id="UP000053630"/>
    </source>
</evidence>
<reference evidence="2" key="1">
    <citation type="journal article" date="2012" name="Science">
        <title>The Paleozoic origin of enzymatic lignin decomposition reconstructed from 31 fungal genomes.</title>
        <authorList>
            <person name="Floudas D."/>
            <person name="Binder M."/>
            <person name="Riley R."/>
            <person name="Barry K."/>
            <person name="Blanchette R.A."/>
            <person name="Henrissat B."/>
            <person name="Martinez A.T."/>
            <person name="Otillar R."/>
            <person name="Spatafora J.W."/>
            <person name="Yadav J.S."/>
            <person name="Aerts A."/>
            <person name="Benoit I."/>
            <person name="Boyd A."/>
            <person name="Carlson A."/>
            <person name="Copeland A."/>
            <person name="Coutinho P.M."/>
            <person name="de Vries R.P."/>
            <person name="Ferreira P."/>
            <person name="Findley K."/>
            <person name="Foster B."/>
            <person name="Gaskell J."/>
            <person name="Glotzer D."/>
            <person name="Gorecki P."/>
            <person name="Heitman J."/>
            <person name="Hesse C."/>
            <person name="Hori C."/>
            <person name="Igarashi K."/>
            <person name="Jurgens J.A."/>
            <person name="Kallen N."/>
            <person name="Kersten P."/>
            <person name="Kohler A."/>
            <person name="Kuees U."/>
            <person name="Kumar T.K.A."/>
            <person name="Kuo A."/>
            <person name="LaButti K."/>
            <person name="Larrondo L.F."/>
            <person name="Lindquist E."/>
            <person name="Ling A."/>
            <person name="Lombard V."/>
            <person name="Lucas S."/>
            <person name="Lundell T."/>
            <person name="Martin R."/>
            <person name="McLaughlin D.J."/>
            <person name="Morgenstern I."/>
            <person name="Morin E."/>
            <person name="Murat C."/>
            <person name="Nagy L.G."/>
            <person name="Nolan M."/>
            <person name="Ohm R.A."/>
            <person name="Patyshakuliyeva A."/>
            <person name="Rokas A."/>
            <person name="Ruiz-Duenas F.J."/>
            <person name="Sabat G."/>
            <person name="Salamov A."/>
            <person name="Samejima M."/>
            <person name="Schmutz J."/>
            <person name="Slot J.C."/>
            <person name="St John F."/>
            <person name="Stenlid J."/>
            <person name="Sun H."/>
            <person name="Sun S."/>
            <person name="Syed K."/>
            <person name="Tsang A."/>
            <person name="Wiebenga A."/>
            <person name="Young D."/>
            <person name="Pisabarro A."/>
            <person name="Eastwood D.C."/>
            <person name="Martin F."/>
            <person name="Cullen D."/>
            <person name="Grigoriev I.V."/>
            <person name="Hibbett D.S."/>
        </authorList>
    </citation>
    <scope>NUCLEOTIDE SEQUENCE [LARGE SCALE GENOMIC DNA]</scope>
    <source>
        <strain evidence="2">MF3/22</strain>
    </source>
</reference>
<keyword evidence="2" id="KW-1185">Reference proteome</keyword>
<dbReference type="OMA" id="IQFVPEY"/>
<evidence type="ECO:0008006" key="3">
    <source>
        <dbReference type="Google" id="ProtNLM"/>
    </source>
</evidence>
<accession>R7SGC9</accession>
<organism evidence="1 2">
    <name type="scientific">Fomitiporia mediterranea (strain MF3/22)</name>
    <name type="common">Grapevine white-rot fungus</name>
    <dbReference type="NCBI Taxonomy" id="694068"/>
    <lineage>
        <taxon>Eukaryota</taxon>
        <taxon>Fungi</taxon>
        <taxon>Dikarya</taxon>
        <taxon>Basidiomycota</taxon>
        <taxon>Agaricomycotina</taxon>
        <taxon>Agaricomycetes</taxon>
        <taxon>Hymenochaetales</taxon>
        <taxon>Hymenochaetaceae</taxon>
        <taxon>Fomitiporia</taxon>
    </lineage>
</organism>
<dbReference type="RefSeq" id="XP_007271979.1">
    <property type="nucleotide sequence ID" value="XM_007271917.1"/>
</dbReference>
<sequence>MPYLYNTVRDRALVNDTSFYLLVDSGLPFSYGPANRARPVLALAEMRMVVAILMQRFDIQFVPEYDSRGWEEELADHFVMANGGLPVVLMPRM</sequence>
<proteinExistence type="predicted"/>
<dbReference type="EMBL" id="JH717985">
    <property type="protein sequence ID" value="EJC97756.1"/>
    <property type="molecule type" value="Genomic_DNA"/>
</dbReference>
<dbReference type="Gene3D" id="1.10.630.10">
    <property type="entry name" value="Cytochrome P450"/>
    <property type="match status" value="1"/>
</dbReference>
<dbReference type="Proteomes" id="UP000053630">
    <property type="component" value="Unassembled WGS sequence"/>
</dbReference>
<dbReference type="SUPFAM" id="SSF48264">
    <property type="entry name" value="Cytochrome P450"/>
    <property type="match status" value="1"/>
</dbReference>
<dbReference type="OrthoDB" id="6692864at2759"/>
<name>R7SGC9_FOMME</name>
<dbReference type="GO" id="GO:0020037">
    <property type="term" value="F:heme binding"/>
    <property type="evidence" value="ECO:0007669"/>
    <property type="project" value="InterPro"/>
</dbReference>